<reference evidence="4 5" key="1">
    <citation type="journal article" date="2015" name="Genome Biol.">
        <title>Comparative genomics of Steinernema reveals deeply conserved gene regulatory networks.</title>
        <authorList>
            <person name="Dillman A.R."/>
            <person name="Macchietto M."/>
            <person name="Porter C.F."/>
            <person name="Rogers A."/>
            <person name="Williams B."/>
            <person name="Antoshechkin I."/>
            <person name="Lee M.M."/>
            <person name="Goodwin Z."/>
            <person name="Lu X."/>
            <person name="Lewis E.E."/>
            <person name="Goodrich-Blair H."/>
            <person name="Stock S.P."/>
            <person name="Adams B.J."/>
            <person name="Sternberg P.W."/>
            <person name="Mortazavi A."/>
        </authorList>
    </citation>
    <scope>NUCLEOTIDE SEQUENCE [LARGE SCALE GENOMIC DNA]</scope>
    <source>
        <strain evidence="4 5">ALL</strain>
    </source>
</reference>
<dbReference type="EMBL" id="AZBU02000001">
    <property type="protein sequence ID" value="TMS32837.1"/>
    <property type="molecule type" value="Genomic_DNA"/>
</dbReference>
<proteinExistence type="predicted"/>
<dbReference type="InterPro" id="IPR045860">
    <property type="entry name" value="Snake_toxin-like_sf"/>
</dbReference>
<accession>A0A4U8UL41</accession>
<evidence type="ECO:0000256" key="1">
    <source>
        <dbReference type="SAM" id="Phobius"/>
    </source>
</evidence>
<name>A0A4U8UL41_STECR</name>
<dbReference type="InterPro" id="IPR035076">
    <property type="entry name" value="Toxin/TOLIP"/>
</dbReference>
<dbReference type="AlphaFoldDB" id="A0A4U8UL41"/>
<dbReference type="PANTHER" id="PTHR34721:SF3">
    <property type="entry name" value="ACTIVIN_RECP DOMAIN-CONTAINING PROTEIN-RELATED"/>
    <property type="match status" value="1"/>
</dbReference>
<gene>
    <name evidence="4" type="ORF">L596_000637</name>
</gene>
<evidence type="ECO:0000313" key="5">
    <source>
        <dbReference type="Proteomes" id="UP000298663"/>
    </source>
</evidence>
<keyword evidence="1" id="KW-0812">Transmembrane</keyword>
<evidence type="ECO:0000259" key="3">
    <source>
        <dbReference type="Pfam" id="PF00087"/>
    </source>
</evidence>
<dbReference type="Pfam" id="PF00087">
    <property type="entry name" value="Toxin_TOLIP"/>
    <property type="match status" value="1"/>
</dbReference>
<dbReference type="Proteomes" id="UP000298663">
    <property type="component" value="Unassembled WGS sequence"/>
</dbReference>
<reference evidence="4 5" key="2">
    <citation type="journal article" date="2019" name="G3 (Bethesda)">
        <title>Hybrid Assembly of the Genome of the Entomopathogenic Nematode Steinernema carpocapsae Identifies the X-Chromosome.</title>
        <authorList>
            <person name="Serra L."/>
            <person name="Macchietto M."/>
            <person name="Macias-Munoz A."/>
            <person name="McGill C.J."/>
            <person name="Rodriguez I.M."/>
            <person name="Rodriguez B."/>
            <person name="Murad R."/>
            <person name="Mortazavi A."/>
        </authorList>
    </citation>
    <scope>NUCLEOTIDE SEQUENCE [LARGE SCALE GENOMIC DNA]</scope>
    <source>
        <strain evidence="4 5">ALL</strain>
    </source>
</reference>
<feature type="transmembrane region" description="Helical" evidence="1">
    <location>
        <begin position="106"/>
        <end position="125"/>
    </location>
</feature>
<feature type="signal peptide" evidence="2">
    <location>
        <begin position="1"/>
        <end position="19"/>
    </location>
</feature>
<evidence type="ECO:0000313" key="4">
    <source>
        <dbReference type="EMBL" id="TMS32837.1"/>
    </source>
</evidence>
<comment type="caution">
    <text evidence="4">The sequence shown here is derived from an EMBL/GenBank/DDBJ whole genome shotgun (WGS) entry which is preliminary data.</text>
</comment>
<protein>
    <recommendedName>
        <fullName evidence="3">Snake toxin/toxin-like domain-containing protein</fullName>
    </recommendedName>
</protein>
<dbReference type="SUPFAM" id="SSF57302">
    <property type="entry name" value="Snake toxin-like"/>
    <property type="match status" value="1"/>
</dbReference>
<dbReference type="Gene3D" id="2.10.60.10">
    <property type="entry name" value="CD59"/>
    <property type="match status" value="1"/>
</dbReference>
<sequence>MSFGHLVYVFVAVLSLSTALTCFEGEENDRKMEVRQAHCPGNYCYSVKNTFHHQRHQTVIEWKCDKEEICEEAGESSASQRGFSANVVCCNTDLCNTRYSAFSSNLSPTVFSLFGVVMIVSFTLLV</sequence>
<evidence type="ECO:0000256" key="2">
    <source>
        <dbReference type="SAM" id="SignalP"/>
    </source>
</evidence>
<dbReference type="CDD" id="cd00117">
    <property type="entry name" value="TFP"/>
    <property type="match status" value="1"/>
</dbReference>
<feature type="domain" description="Snake toxin/toxin-like" evidence="3">
    <location>
        <begin position="20"/>
        <end position="96"/>
    </location>
</feature>
<dbReference type="PANTHER" id="PTHR34721">
    <property type="entry name" value="PROTEIN CBG09734"/>
    <property type="match status" value="1"/>
</dbReference>
<keyword evidence="5" id="KW-1185">Reference proteome</keyword>
<organism evidence="4 5">
    <name type="scientific">Steinernema carpocapsae</name>
    <name type="common">Entomopathogenic nematode</name>
    <dbReference type="NCBI Taxonomy" id="34508"/>
    <lineage>
        <taxon>Eukaryota</taxon>
        <taxon>Metazoa</taxon>
        <taxon>Ecdysozoa</taxon>
        <taxon>Nematoda</taxon>
        <taxon>Chromadorea</taxon>
        <taxon>Rhabditida</taxon>
        <taxon>Tylenchina</taxon>
        <taxon>Panagrolaimomorpha</taxon>
        <taxon>Strongyloidoidea</taxon>
        <taxon>Steinernematidae</taxon>
        <taxon>Steinernema</taxon>
    </lineage>
</organism>
<keyword evidence="2" id="KW-0732">Signal</keyword>
<keyword evidence="1" id="KW-1133">Transmembrane helix</keyword>
<keyword evidence="1" id="KW-0472">Membrane</keyword>
<feature type="chain" id="PRO_5020230878" description="Snake toxin/toxin-like domain-containing protein" evidence="2">
    <location>
        <begin position="20"/>
        <end position="126"/>
    </location>
</feature>